<accession>A0ABT8DNR2</accession>
<sequence length="323" mass="36955">MGSSSKRFIFFLFCLLPFVAVAQNNYQQAETFFKEEKFSKAKPIFENHLKQYPKDKKTLEYLGDIAAYSSNWDTAISYYSRLVNFEETNANYHFKYGGAMGMKAMSISRIRAVAYIGDIKDALEQAAKLDSKHIEARWALIEFYIQLPGILGGSESKALDYAKELGTISKVDGYLANGYIAEYSDRPKDAERYYIKAIEVGGSPHTYEKLSSLYEKNNQPKEALETTSKSLKIHKRNQLNYQIGKISAQYNLEPQYGIECLSVYLANYTIKDGVPKDWAYFRLAQIYKNLGKKEIALTWINKALLDRPNFNEALQEKSLILAL</sequence>
<evidence type="ECO:0000313" key="4">
    <source>
        <dbReference type="Proteomes" id="UP001244787"/>
    </source>
</evidence>
<evidence type="ECO:0000313" key="3">
    <source>
        <dbReference type="EMBL" id="MDN3724820.1"/>
    </source>
</evidence>
<comment type="caution">
    <text evidence="3">The sequence shown here is derived from an EMBL/GenBank/DDBJ whole genome shotgun (WGS) entry which is preliminary data.</text>
</comment>
<evidence type="ECO:0000256" key="1">
    <source>
        <dbReference type="PROSITE-ProRule" id="PRU00339"/>
    </source>
</evidence>
<keyword evidence="4" id="KW-1185">Reference proteome</keyword>
<organism evidence="3 4">
    <name type="scientific">Aequorivita aurantiaca</name>
    <dbReference type="NCBI Taxonomy" id="3053356"/>
    <lineage>
        <taxon>Bacteria</taxon>
        <taxon>Pseudomonadati</taxon>
        <taxon>Bacteroidota</taxon>
        <taxon>Flavobacteriia</taxon>
        <taxon>Flavobacteriales</taxon>
        <taxon>Flavobacteriaceae</taxon>
        <taxon>Aequorivita</taxon>
    </lineage>
</organism>
<dbReference type="RefSeq" id="WP_290254907.1">
    <property type="nucleotide sequence ID" value="NZ_JAUGQQ010000006.1"/>
</dbReference>
<dbReference type="InterPro" id="IPR019734">
    <property type="entry name" value="TPR_rpt"/>
</dbReference>
<dbReference type="SMART" id="SM00028">
    <property type="entry name" value="TPR"/>
    <property type="match status" value="5"/>
</dbReference>
<dbReference type="EMBL" id="JAUGQQ010000006">
    <property type="protein sequence ID" value="MDN3724820.1"/>
    <property type="molecule type" value="Genomic_DNA"/>
</dbReference>
<feature type="chain" id="PRO_5045211324" description="Tetratricopeptide repeat protein" evidence="2">
    <location>
        <begin position="23"/>
        <end position="323"/>
    </location>
</feature>
<feature type="repeat" description="TPR" evidence="1">
    <location>
        <begin position="204"/>
        <end position="237"/>
    </location>
</feature>
<dbReference type="PROSITE" id="PS50005">
    <property type="entry name" value="TPR"/>
    <property type="match status" value="1"/>
</dbReference>
<dbReference type="Gene3D" id="1.25.40.10">
    <property type="entry name" value="Tetratricopeptide repeat domain"/>
    <property type="match status" value="2"/>
</dbReference>
<dbReference type="SUPFAM" id="SSF48452">
    <property type="entry name" value="TPR-like"/>
    <property type="match status" value="1"/>
</dbReference>
<evidence type="ECO:0008006" key="5">
    <source>
        <dbReference type="Google" id="ProtNLM"/>
    </source>
</evidence>
<keyword evidence="1" id="KW-0802">TPR repeat</keyword>
<proteinExistence type="predicted"/>
<protein>
    <recommendedName>
        <fullName evidence="5">Tetratricopeptide repeat protein</fullName>
    </recommendedName>
</protein>
<feature type="signal peptide" evidence="2">
    <location>
        <begin position="1"/>
        <end position="22"/>
    </location>
</feature>
<dbReference type="Pfam" id="PF13181">
    <property type="entry name" value="TPR_8"/>
    <property type="match status" value="1"/>
</dbReference>
<reference evidence="3 4" key="1">
    <citation type="submission" date="2023-06" db="EMBL/GenBank/DDBJ databases">
        <authorList>
            <person name="Ye Y.-Q."/>
            <person name="Du Z.-J."/>
        </authorList>
    </citation>
    <scope>NUCLEOTIDE SEQUENCE [LARGE SCALE GENOMIC DNA]</scope>
    <source>
        <strain evidence="3 4">SDUM287046</strain>
    </source>
</reference>
<keyword evidence="2" id="KW-0732">Signal</keyword>
<gene>
    <name evidence="3" type="ORF">QRD02_10530</name>
</gene>
<name>A0ABT8DNR2_9FLAO</name>
<evidence type="ECO:0000256" key="2">
    <source>
        <dbReference type="SAM" id="SignalP"/>
    </source>
</evidence>
<dbReference type="InterPro" id="IPR011990">
    <property type="entry name" value="TPR-like_helical_dom_sf"/>
</dbReference>
<dbReference type="Pfam" id="PF13432">
    <property type="entry name" value="TPR_16"/>
    <property type="match status" value="1"/>
</dbReference>
<dbReference type="Proteomes" id="UP001244787">
    <property type="component" value="Unassembled WGS sequence"/>
</dbReference>